<protein>
    <recommendedName>
        <fullName evidence="3">Nuclear transport factor 2 family protein</fullName>
    </recommendedName>
</protein>
<organism evidence="1 2">
    <name type="scientific">Robertkochia marina</name>
    <dbReference type="NCBI Taxonomy" id="1227945"/>
    <lineage>
        <taxon>Bacteria</taxon>
        <taxon>Pseudomonadati</taxon>
        <taxon>Bacteroidota</taxon>
        <taxon>Flavobacteriia</taxon>
        <taxon>Flavobacteriales</taxon>
        <taxon>Flavobacteriaceae</taxon>
        <taxon>Robertkochia</taxon>
    </lineage>
</organism>
<evidence type="ECO:0000313" key="1">
    <source>
        <dbReference type="EMBL" id="THD67403.1"/>
    </source>
</evidence>
<reference evidence="1 2" key="1">
    <citation type="submission" date="2019-04" db="EMBL/GenBank/DDBJ databases">
        <title>Draft genome sequence of Robertkochia marina CC-AMO-30D.</title>
        <authorList>
            <person name="Hameed A."/>
            <person name="Lin S.-Y."/>
            <person name="Shahina M."/>
            <person name="Lai W.-A."/>
            <person name="Young C.-C."/>
        </authorList>
    </citation>
    <scope>NUCLEOTIDE SEQUENCE [LARGE SCALE GENOMIC DNA]</scope>
    <source>
        <strain evidence="1 2">CC-AMO-30D</strain>
    </source>
</reference>
<sequence>MNKIITLILISIFLASCNLDEKKIDQLSIATEYYSALDKSNYSEIDLWFSDSLAIKEEAYEQVYSQEEYIEFLKWDSTFNPSYEILEIEKIEKGIKAKISKSDKRIQFLHKEPFITNQTIKFDKNKITSVEIEYVNFNDSIWEINKNQLLNWIDQNHPELNGFIYDQTKNGGKKFLRAMELYKNKN</sequence>
<dbReference type="EMBL" id="SSMC01000002">
    <property type="protein sequence ID" value="THD67403.1"/>
    <property type="molecule type" value="Genomic_DNA"/>
</dbReference>
<keyword evidence="2" id="KW-1185">Reference proteome</keyword>
<dbReference type="RefSeq" id="WP_136335609.1">
    <property type="nucleotide sequence ID" value="NZ_QXMP01000009.1"/>
</dbReference>
<accession>A0A4S3M0C0</accession>
<name>A0A4S3M0C0_9FLAO</name>
<evidence type="ECO:0008006" key="3">
    <source>
        <dbReference type="Google" id="ProtNLM"/>
    </source>
</evidence>
<proteinExistence type="predicted"/>
<dbReference type="PROSITE" id="PS51257">
    <property type="entry name" value="PROKAR_LIPOPROTEIN"/>
    <property type="match status" value="1"/>
</dbReference>
<comment type="caution">
    <text evidence="1">The sequence shown here is derived from an EMBL/GenBank/DDBJ whole genome shotgun (WGS) entry which is preliminary data.</text>
</comment>
<dbReference type="Proteomes" id="UP000305939">
    <property type="component" value="Unassembled WGS sequence"/>
</dbReference>
<dbReference type="AlphaFoldDB" id="A0A4S3M0C0"/>
<dbReference type="OrthoDB" id="1121874at2"/>
<evidence type="ECO:0000313" key="2">
    <source>
        <dbReference type="Proteomes" id="UP000305939"/>
    </source>
</evidence>
<gene>
    <name evidence="1" type="ORF">E7Z59_07005</name>
</gene>